<keyword evidence="3" id="KW-1185">Reference proteome</keyword>
<evidence type="ECO:0000313" key="2">
    <source>
        <dbReference type="EnsemblPlants" id="cds.evm.model.03.626"/>
    </source>
</evidence>
<feature type="coiled-coil region" evidence="1">
    <location>
        <begin position="86"/>
        <end position="127"/>
    </location>
</feature>
<name>A0A803P9Q8_CANSA</name>
<organism evidence="2 3">
    <name type="scientific">Cannabis sativa</name>
    <name type="common">Hemp</name>
    <name type="synonym">Marijuana</name>
    <dbReference type="NCBI Taxonomy" id="3483"/>
    <lineage>
        <taxon>Eukaryota</taxon>
        <taxon>Viridiplantae</taxon>
        <taxon>Streptophyta</taxon>
        <taxon>Embryophyta</taxon>
        <taxon>Tracheophyta</taxon>
        <taxon>Spermatophyta</taxon>
        <taxon>Magnoliopsida</taxon>
        <taxon>eudicotyledons</taxon>
        <taxon>Gunneridae</taxon>
        <taxon>Pentapetalae</taxon>
        <taxon>rosids</taxon>
        <taxon>fabids</taxon>
        <taxon>Rosales</taxon>
        <taxon>Cannabaceae</taxon>
        <taxon>Cannabis</taxon>
    </lineage>
</organism>
<sequence length="130" mass="14533">MICMGFAMYEVKGTLYRMDLVKTFVKLRRLQMGLGYEDGSQKSGGEVVIAVNSIIYEMVKAKLASIVSGLAGREDCQGGWHAVTELEQVKADNRNLRNANETLLAKLTEARLQVEGLQKENQLLEEKNTH</sequence>
<proteinExistence type="predicted"/>
<protein>
    <submittedName>
        <fullName evidence="2">Uncharacterized protein</fullName>
    </submittedName>
</protein>
<reference evidence="2" key="1">
    <citation type="submission" date="2018-11" db="EMBL/GenBank/DDBJ databases">
        <authorList>
            <person name="Grassa J C."/>
        </authorList>
    </citation>
    <scope>NUCLEOTIDE SEQUENCE [LARGE SCALE GENOMIC DNA]</scope>
</reference>
<dbReference type="EnsemblPlants" id="evm.model.03.626">
    <property type="protein sequence ID" value="cds.evm.model.03.626"/>
    <property type="gene ID" value="evm.TU.03.626"/>
</dbReference>
<dbReference type="AlphaFoldDB" id="A0A803P9Q8"/>
<dbReference type="EMBL" id="UZAU01000262">
    <property type="status" value="NOT_ANNOTATED_CDS"/>
    <property type="molecule type" value="Genomic_DNA"/>
</dbReference>
<accession>A0A803P9Q8</accession>
<dbReference type="Proteomes" id="UP000596661">
    <property type="component" value="Chromosome 3"/>
</dbReference>
<keyword evidence="1" id="KW-0175">Coiled coil</keyword>
<evidence type="ECO:0000256" key="1">
    <source>
        <dbReference type="SAM" id="Coils"/>
    </source>
</evidence>
<reference evidence="2" key="2">
    <citation type="submission" date="2021-03" db="UniProtKB">
        <authorList>
            <consortium name="EnsemblPlants"/>
        </authorList>
    </citation>
    <scope>IDENTIFICATION</scope>
</reference>
<dbReference type="Gramene" id="evm.model.03.626">
    <property type="protein sequence ID" value="cds.evm.model.03.626"/>
    <property type="gene ID" value="evm.TU.03.626"/>
</dbReference>
<evidence type="ECO:0000313" key="3">
    <source>
        <dbReference type="Proteomes" id="UP000596661"/>
    </source>
</evidence>